<feature type="signal peptide" evidence="1">
    <location>
        <begin position="1"/>
        <end position="18"/>
    </location>
</feature>
<dbReference type="PROSITE" id="PS51257">
    <property type="entry name" value="PROKAR_LIPOPROTEIN"/>
    <property type="match status" value="1"/>
</dbReference>
<dbReference type="Gene3D" id="1.20.1260.10">
    <property type="match status" value="2"/>
</dbReference>
<proteinExistence type="predicted"/>
<dbReference type="GO" id="GO:0046872">
    <property type="term" value="F:metal ion binding"/>
    <property type="evidence" value="ECO:0007669"/>
    <property type="project" value="InterPro"/>
</dbReference>
<name>A0A428KGR7_9BACT</name>
<keyword evidence="1" id="KW-0732">Signal</keyword>
<accession>A0A428KGR7</accession>
<feature type="domain" description="Heavy metal binding" evidence="3">
    <location>
        <begin position="248"/>
        <end position="276"/>
    </location>
</feature>
<sequence length="277" mass="29866">MKKSALFFAALCSGTLLLGSCNSDKKADTTAATTSAPADSAAASGGMAGMDHAGMNHAGTGAAAASPLMASMDEMMAKMDAMKPKGNTDHDFAHMMMEHHKGAVAMADIELRDGKDATMRQMAEKIKADQQKEIGELEPIAERLDAAPTNYKPQDPADPFTAQMKTSMDHMMKNMPTLVADPDMNFNMLMTVHHQSAMDMAEAELAHGKDTKLKEMAQKMIDAQKKEIEQFKAWHAKNADKMKPTAAVYECPMGCEGSQSTKPGKCPTCEMELVKKA</sequence>
<evidence type="ECO:0000259" key="2">
    <source>
        <dbReference type="Pfam" id="PF03713"/>
    </source>
</evidence>
<dbReference type="InterPro" id="IPR012347">
    <property type="entry name" value="Ferritin-like"/>
</dbReference>
<evidence type="ECO:0000259" key="3">
    <source>
        <dbReference type="Pfam" id="PF19335"/>
    </source>
</evidence>
<dbReference type="Pfam" id="PF03713">
    <property type="entry name" value="DUF305"/>
    <property type="match status" value="1"/>
</dbReference>
<dbReference type="Proteomes" id="UP000273500">
    <property type="component" value="Unassembled WGS sequence"/>
</dbReference>
<organism evidence="4 5">
    <name type="scientific">Hymenobacter rigui</name>
    <dbReference type="NCBI Taxonomy" id="334424"/>
    <lineage>
        <taxon>Bacteria</taxon>
        <taxon>Pseudomonadati</taxon>
        <taxon>Bacteroidota</taxon>
        <taxon>Cytophagia</taxon>
        <taxon>Cytophagales</taxon>
        <taxon>Hymenobacteraceae</taxon>
        <taxon>Hymenobacter</taxon>
    </lineage>
</organism>
<dbReference type="InterPro" id="IPR045800">
    <property type="entry name" value="HMBD"/>
</dbReference>
<keyword evidence="5" id="KW-1185">Reference proteome</keyword>
<dbReference type="EMBL" id="RWIT01000013">
    <property type="protein sequence ID" value="RSK45505.1"/>
    <property type="molecule type" value="Genomic_DNA"/>
</dbReference>
<feature type="chain" id="PRO_5019089680" evidence="1">
    <location>
        <begin position="19"/>
        <end position="277"/>
    </location>
</feature>
<dbReference type="PANTHER" id="PTHR36933:SF1">
    <property type="entry name" value="SLL0788 PROTEIN"/>
    <property type="match status" value="1"/>
</dbReference>
<evidence type="ECO:0000313" key="4">
    <source>
        <dbReference type="EMBL" id="RSK45505.1"/>
    </source>
</evidence>
<dbReference type="InterPro" id="IPR005183">
    <property type="entry name" value="DUF305_CopM-like"/>
</dbReference>
<dbReference type="RefSeq" id="WP_125423325.1">
    <property type="nucleotide sequence ID" value="NZ_RWIT01000013.1"/>
</dbReference>
<dbReference type="Pfam" id="PF19335">
    <property type="entry name" value="HMBD"/>
    <property type="match status" value="1"/>
</dbReference>
<dbReference type="AlphaFoldDB" id="A0A428KGR7"/>
<protein>
    <submittedName>
        <fullName evidence="4">DUF305 domain-containing protein</fullName>
    </submittedName>
</protein>
<dbReference type="OrthoDB" id="8603558at2"/>
<dbReference type="PANTHER" id="PTHR36933">
    <property type="entry name" value="SLL0788 PROTEIN"/>
    <property type="match status" value="1"/>
</dbReference>
<reference evidence="4 5" key="1">
    <citation type="submission" date="2018-12" db="EMBL/GenBank/DDBJ databases">
        <authorList>
            <person name="Feng G."/>
            <person name="Zhu H."/>
        </authorList>
    </citation>
    <scope>NUCLEOTIDE SEQUENCE [LARGE SCALE GENOMIC DNA]</scope>
    <source>
        <strain evidence="4 5">KCTC 12533</strain>
    </source>
</reference>
<evidence type="ECO:0000313" key="5">
    <source>
        <dbReference type="Proteomes" id="UP000273500"/>
    </source>
</evidence>
<feature type="domain" description="DUF305" evidence="2">
    <location>
        <begin position="89"/>
        <end position="234"/>
    </location>
</feature>
<evidence type="ECO:0000256" key="1">
    <source>
        <dbReference type="SAM" id="SignalP"/>
    </source>
</evidence>
<comment type="caution">
    <text evidence="4">The sequence shown here is derived from an EMBL/GenBank/DDBJ whole genome shotgun (WGS) entry which is preliminary data.</text>
</comment>
<gene>
    <name evidence="4" type="ORF">EI291_18080</name>
</gene>